<evidence type="ECO:0000256" key="6">
    <source>
        <dbReference type="PROSITE-ProRule" id="PRU00169"/>
    </source>
</evidence>
<dbReference type="Gene3D" id="3.30.565.10">
    <property type="entry name" value="Histidine kinase-like ATPase, C-terminal domain"/>
    <property type="match status" value="1"/>
</dbReference>
<name>A0A643FYA8_9BURK</name>
<dbReference type="EC" id="2.7.13.3" evidence="2"/>
<dbReference type="EMBL" id="CP062804">
    <property type="protein sequence ID" value="QOT80512.1"/>
    <property type="molecule type" value="Genomic_DNA"/>
</dbReference>
<dbReference type="InterPro" id="IPR036097">
    <property type="entry name" value="HisK_dim/P_sf"/>
</dbReference>
<dbReference type="SUPFAM" id="SSF55874">
    <property type="entry name" value="ATPase domain of HSP90 chaperone/DNA topoisomerase II/histidine kinase"/>
    <property type="match status" value="1"/>
</dbReference>
<sequence>MAAAPASPSASLLRARSAGILKTDELGQRAGRSPDHGAECVALRRLARALVSSDLALLQSLADSALKLCGAGSAGISLPETAGDGTQTLHWTATAGLCNDLVGHAVPYDDSPSGIALELGSPQLLAYPQRHFSCLPPLSPEVVEELVVPIPGDGEPWGTIWVLTHDHGRVFDEEDARLLESLASFAGAVLSMSRSKDAAIAEAAQARAAREALQLSDKRKDEFLAMLGHELRNPIAAIDSAIKVSKRLAQVQQAGAGMLDIAERQMRQLKRLTDDLLDASRIKQGKVPIVRTHGNMQDIVADALSSVASDIEWHGNVLTTDLPETPVMVYADTARLTQVVTNLLSNAIKYTPRCGAMALSVRVEPSPRGEAPAEHNAGNAGGAPAPEIDPDRMGTLVITVKDDGIGIDPAFLPNVLDMFSQYASEPQGGGLGVGLAIVKRMVELHNGTVTVHSDGKGLGTTVQARLPVVCAHAGAPSAGQAGTLAAMRILLVDDNTEALRALGMLLEMDGHEVKLAVSGEDALEIAQGFTPDVALIDIGLPGIDGFQLAQHLRELPAFARTRLVALSGYASEADKARGAAAGFDSHLTKPLALEALAEVLSRQ</sequence>
<dbReference type="CDD" id="cd00082">
    <property type="entry name" value="HisKA"/>
    <property type="match status" value="1"/>
</dbReference>
<dbReference type="SMART" id="SM00387">
    <property type="entry name" value="HATPase_c"/>
    <property type="match status" value="1"/>
</dbReference>
<dbReference type="InterPro" id="IPR001789">
    <property type="entry name" value="Sig_transdc_resp-reg_receiver"/>
</dbReference>
<evidence type="ECO:0000313" key="11">
    <source>
        <dbReference type="Proteomes" id="UP000397656"/>
    </source>
</evidence>
<dbReference type="PRINTS" id="PR00344">
    <property type="entry name" value="BCTRLSENSOR"/>
</dbReference>
<evidence type="ECO:0000259" key="9">
    <source>
        <dbReference type="PROSITE" id="PS50110"/>
    </source>
</evidence>
<keyword evidence="4" id="KW-0808">Transferase</keyword>
<dbReference type="InterPro" id="IPR004358">
    <property type="entry name" value="Sig_transdc_His_kin-like_C"/>
</dbReference>
<evidence type="ECO:0000259" key="8">
    <source>
        <dbReference type="PROSITE" id="PS50109"/>
    </source>
</evidence>
<dbReference type="Pfam" id="PF13185">
    <property type="entry name" value="GAF_2"/>
    <property type="match status" value="1"/>
</dbReference>
<dbReference type="PANTHER" id="PTHR43547">
    <property type="entry name" value="TWO-COMPONENT HISTIDINE KINASE"/>
    <property type="match status" value="1"/>
</dbReference>
<gene>
    <name evidence="10" type="ORF">F7R26_024035</name>
</gene>
<dbReference type="Pfam" id="PF02518">
    <property type="entry name" value="HATPase_c"/>
    <property type="match status" value="1"/>
</dbReference>
<protein>
    <recommendedName>
        <fullName evidence="2">histidine kinase</fullName>
        <ecNumber evidence="2">2.7.13.3</ecNumber>
    </recommendedName>
</protein>
<dbReference type="SMART" id="SM00388">
    <property type="entry name" value="HisKA"/>
    <property type="match status" value="1"/>
</dbReference>
<dbReference type="PROSITE" id="PS50109">
    <property type="entry name" value="HIS_KIN"/>
    <property type="match status" value="1"/>
</dbReference>
<dbReference type="RefSeq" id="WP_150985016.1">
    <property type="nucleotide sequence ID" value="NZ_CP062804.1"/>
</dbReference>
<dbReference type="InterPro" id="IPR011006">
    <property type="entry name" value="CheY-like_superfamily"/>
</dbReference>
<dbReference type="Pfam" id="PF00072">
    <property type="entry name" value="Response_reg"/>
    <property type="match status" value="1"/>
</dbReference>
<dbReference type="Gene3D" id="3.30.450.40">
    <property type="match status" value="1"/>
</dbReference>
<accession>A0A643FYA8</accession>
<dbReference type="GeneID" id="98404010"/>
<organism evidence="10 11">
    <name type="scientific">Cupriavidus basilensis</name>
    <dbReference type="NCBI Taxonomy" id="68895"/>
    <lineage>
        <taxon>Bacteria</taxon>
        <taxon>Pseudomonadati</taxon>
        <taxon>Pseudomonadota</taxon>
        <taxon>Betaproteobacteria</taxon>
        <taxon>Burkholderiales</taxon>
        <taxon>Burkholderiaceae</taxon>
        <taxon>Cupriavidus</taxon>
    </lineage>
</organism>
<keyword evidence="5" id="KW-0418">Kinase</keyword>
<dbReference type="CDD" id="cd17580">
    <property type="entry name" value="REC_2_DhkD-like"/>
    <property type="match status" value="1"/>
</dbReference>
<dbReference type="InterPro" id="IPR005467">
    <property type="entry name" value="His_kinase_dom"/>
</dbReference>
<proteinExistence type="predicted"/>
<dbReference type="AlphaFoldDB" id="A0A643FYA8"/>
<comment type="catalytic activity">
    <reaction evidence="1">
        <text>ATP + protein L-histidine = ADP + protein N-phospho-L-histidine.</text>
        <dbReference type="EC" id="2.7.13.3"/>
    </reaction>
</comment>
<feature type="region of interest" description="Disordered" evidence="7">
    <location>
        <begin position="365"/>
        <end position="389"/>
    </location>
</feature>
<feature type="compositionally biased region" description="Low complexity" evidence="7">
    <location>
        <begin position="374"/>
        <end position="386"/>
    </location>
</feature>
<evidence type="ECO:0000256" key="3">
    <source>
        <dbReference type="ARBA" id="ARBA00022553"/>
    </source>
</evidence>
<dbReference type="SMART" id="SM00448">
    <property type="entry name" value="REC"/>
    <property type="match status" value="1"/>
</dbReference>
<evidence type="ECO:0000256" key="5">
    <source>
        <dbReference type="ARBA" id="ARBA00022777"/>
    </source>
</evidence>
<dbReference type="Gene3D" id="3.40.50.2300">
    <property type="match status" value="1"/>
</dbReference>
<dbReference type="InterPro" id="IPR003018">
    <property type="entry name" value="GAF"/>
</dbReference>
<evidence type="ECO:0000256" key="7">
    <source>
        <dbReference type="SAM" id="MobiDB-lite"/>
    </source>
</evidence>
<reference evidence="10 11" key="1">
    <citation type="submission" date="2020-10" db="EMBL/GenBank/DDBJ databases">
        <title>Complete genome sequence of Cupriavidus basilensis CCUG 49340T.</title>
        <authorList>
            <person name="Salva-Serra F."/>
            <person name="Donoso R.A."/>
            <person name="Cho K.H."/>
            <person name="Yoo J.A."/>
            <person name="Lee K."/>
            <person name="Yoon S.-H."/>
            <person name="Perez-Pantoja D."/>
            <person name="Moore E.R.B."/>
        </authorList>
    </citation>
    <scope>NUCLEOTIDE SEQUENCE [LARGE SCALE GENOMIC DNA]</scope>
    <source>
        <strain evidence="11">CCUG 49340</strain>
    </source>
</reference>
<dbReference type="Proteomes" id="UP000397656">
    <property type="component" value="Chromosome 2"/>
</dbReference>
<feature type="modified residue" description="4-aspartylphosphate" evidence="6">
    <location>
        <position position="537"/>
    </location>
</feature>
<dbReference type="SUPFAM" id="SSF52172">
    <property type="entry name" value="CheY-like"/>
    <property type="match status" value="1"/>
</dbReference>
<keyword evidence="3 6" id="KW-0597">Phosphoprotein</keyword>
<dbReference type="PANTHER" id="PTHR43547:SF2">
    <property type="entry name" value="HYBRID SIGNAL TRANSDUCTION HISTIDINE KINASE C"/>
    <property type="match status" value="1"/>
</dbReference>
<dbReference type="InterPro" id="IPR003661">
    <property type="entry name" value="HisK_dim/P_dom"/>
</dbReference>
<dbReference type="InterPro" id="IPR029016">
    <property type="entry name" value="GAF-like_dom_sf"/>
</dbReference>
<dbReference type="GO" id="GO:0000155">
    <property type="term" value="F:phosphorelay sensor kinase activity"/>
    <property type="evidence" value="ECO:0007669"/>
    <property type="project" value="InterPro"/>
</dbReference>
<dbReference type="InterPro" id="IPR036890">
    <property type="entry name" value="HATPase_C_sf"/>
</dbReference>
<dbReference type="Gene3D" id="1.10.287.130">
    <property type="match status" value="1"/>
</dbReference>
<evidence type="ECO:0000256" key="4">
    <source>
        <dbReference type="ARBA" id="ARBA00022679"/>
    </source>
</evidence>
<evidence type="ECO:0000256" key="1">
    <source>
        <dbReference type="ARBA" id="ARBA00000085"/>
    </source>
</evidence>
<dbReference type="SUPFAM" id="SSF47384">
    <property type="entry name" value="Homodimeric domain of signal transducing histidine kinase"/>
    <property type="match status" value="1"/>
</dbReference>
<feature type="domain" description="Response regulatory" evidence="9">
    <location>
        <begin position="488"/>
        <end position="603"/>
    </location>
</feature>
<evidence type="ECO:0000313" key="10">
    <source>
        <dbReference type="EMBL" id="QOT80512.1"/>
    </source>
</evidence>
<dbReference type="InterPro" id="IPR003594">
    <property type="entry name" value="HATPase_dom"/>
</dbReference>
<dbReference type="Pfam" id="PF00512">
    <property type="entry name" value="HisKA"/>
    <property type="match status" value="1"/>
</dbReference>
<evidence type="ECO:0000256" key="2">
    <source>
        <dbReference type="ARBA" id="ARBA00012438"/>
    </source>
</evidence>
<dbReference type="SUPFAM" id="SSF55781">
    <property type="entry name" value="GAF domain-like"/>
    <property type="match status" value="1"/>
</dbReference>
<feature type="domain" description="Histidine kinase" evidence="8">
    <location>
        <begin position="226"/>
        <end position="470"/>
    </location>
</feature>
<dbReference type="SMART" id="SM00065">
    <property type="entry name" value="GAF"/>
    <property type="match status" value="1"/>
</dbReference>
<dbReference type="PROSITE" id="PS50110">
    <property type="entry name" value="RESPONSE_REGULATORY"/>
    <property type="match status" value="1"/>
</dbReference>